<sequence>MPYIASTLTCDQKYTHFSRNADGFLTEIEDKTVVIKGGFGLATKNFVTPTGATLTPITDEQLASLEQHSQFKMHQDKGFVKVVKGGSADGDKAASGMTLGDKSQPLNPQMYQKKDEDRPEILSVNTGPIKV</sequence>
<reference evidence="2 3" key="1">
    <citation type="submission" date="2019-08" db="EMBL/GenBank/DDBJ databases">
        <title>Paraburkholderia sp. DCY113.</title>
        <authorList>
            <person name="Kang J."/>
        </authorList>
    </citation>
    <scope>NUCLEOTIDE SEQUENCE [LARGE SCALE GENOMIC DNA]</scope>
    <source>
        <strain evidence="2 3">DCY113</strain>
    </source>
</reference>
<proteinExistence type="predicted"/>
<evidence type="ECO:0000256" key="1">
    <source>
        <dbReference type="SAM" id="MobiDB-lite"/>
    </source>
</evidence>
<dbReference type="AlphaFoldDB" id="A0A5B0HDI3"/>
<evidence type="ECO:0000313" key="3">
    <source>
        <dbReference type="Proteomes" id="UP000325273"/>
    </source>
</evidence>
<protein>
    <submittedName>
        <fullName evidence="2">Uncharacterized protein</fullName>
    </submittedName>
</protein>
<feature type="region of interest" description="Disordered" evidence="1">
    <location>
        <begin position="87"/>
        <end position="131"/>
    </location>
</feature>
<keyword evidence="3" id="KW-1185">Reference proteome</keyword>
<gene>
    <name evidence="2" type="ORF">FVF58_09540</name>
</gene>
<evidence type="ECO:0000313" key="2">
    <source>
        <dbReference type="EMBL" id="KAA1013023.1"/>
    </source>
</evidence>
<comment type="caution">
    <text evidence="2">The sequence shown here is derived from an EMBL/GenBank/DDBJ whole genome shotgun (WGS) entry which is preliminary data.</text>
</comment>
<dbReference type="EMBL" id="VTUZ01000005">
    <property type="protein sequence ID" value="KAA1013023.1"/>
    <property type="molecule type" value="Genomic_DNA"/>
</dbReference>
<name>A0A5B0HDI3_9BURK</name>
<dbReference type="Proteomes" id="UP000325273">
    <property type="component" value="Unassembled WGS sequence"/>
</dbReference>
<accession>A0A5B0HDI3</accession>
<organism evidence="2 3">
    <name type="scientific">Paraburkholderia panacisoli</name>
    <dbReference type="NCBI Taxonomy" id="2603818"/>
    <lineage>
        <taxon>Bacteria</taxon>
        <taxon>Pseudomonadati</taxon>
        <taxon>Pseudomonadota</taxon>
        <taxon>Betaproteobacteria</taxon>
        <taxon>Burkholderiales</taxon>
        <taxon>Burkholderiaceae</taxon>
        <taxon>Paraburkholderia</taxon>
    </lineage>
</organism>
<dbReference type="RefSeq" id="WP_149669653.1">
    <property type="nucleotide sequence ID" value="NZ_VTUZ01000005.1"/>
</dbReference>